<dbReference type="STRING" id="537970.HCAN_1527"/>
<dbReference type="Proteomes" id="UP000007032">
    <property type="component" value="Chromosome"/>
</dbReference>
<evidence type="ECO:0000313" key="10">
    <source>
        <dbReference type="Proteomes" id="UP000007032"/>
    </source>
</evidence>
<reference evidence="9 10" key="1">
    <citation type="journal article" date="2009" name="J. Bacteriol.">
        <title>Genome sequence of the emerging pathogen Helicobacter canadensis.</title>
        <authorList>
            <person name="Loman N.J."/>
            <person name="Snyder L.A."/>
            <person name="Linton J.D."/>
            <person name="Langdon R."/>
            <person name="Lawson A.J."/>
            <person name="Weinstock G.M."/>
            <person name="Wren B.W."/>
            <person name="Pallen M.J."/>
        </authorList>
    </citation>
    <scope>NUCLEOTIDE SEQUENCE [LARGE SCALE GENOMIC DNA]</scope>
    <source>
        <strain evidence="9 10">MIT 98-5491</strain>
    </source>
</reference>
<dbReference type="AlphaFoldDB" id="C5ZYL4"/>
<proteinExistence type="inferred from homology"/>
<feature type="transmembrane region" description="Helical" evidence="7">
    <location>
        <begin position="204"/>
        <end position="230"/>
    </location>
</feature>
<feature type="transmembrane region" description="Helical" evidence="7">
    <location>
        <begin position="251"/>
        <end position="274"/>
    </location>
</feature>
<keyword evidence="3" id="KW-1003">Cell membrane</keyword>
<evidence type="ECO:0000256" key="1">
    <source>
        <dbReference type="ARBA" id="ARBA00004651"/>
    </source>
</evidence>
<feature type="transmembrane region" description="Helical" evidence="7">
    <location>
        <begin position="369"/>
        <end position="390"/>
    </location>
</feature>
<dbReference type="GO" id="GO:0005886">
    <property type="term" value="C:plasma membrane"/>
    <property type="evidence" value="ECO:0007669"/>
    <property type="project" value="UniProtKB-SubCell"/>
</dbReference>
<feature type="transmembrane region" description="Helical" evidence="7">
    <location>
        <begin position="161"/>
        <end position="184"/>
    </location>
</feature>
<dbReference type="PANTHER" id="PTHR30012:SF0">
    <property type="entry name" value="TYPE II SECRETION SYSTEM PROTEIN F-RELATED"/>
    <property type="match status" value="1"/>
</dbReference>
<organism evidence="9 10">
    <name type="scientific">Helicobacter canadensis MIT 98-5491</name>
    <dbReference type="NCBI Taxonomy" id="537970"/>
    <lineage>
        <taxon>Bacteria</taxon>
        <taxon>Pseudomonadati</taxon>
        <taxon>Campylobacterota</taxon>
        <taxon>Epsilonproteobacteria</taxon>
        <taxon>Campylobacterales</taxon>
        <taxon>Helicobacteraceae</taxon>
        <taxon>Helicobacter</taxon>
    </lineage>
</organism>
<accession>C5ZYL4</accession>
<dbReference type="InterPro" id="IPR003004">
    <property type="entry name" value="GspF/PilC"/>
</dbReference>
<evidence type="ECO:0000256" key="2">
    <source>
        <dbReference type="ARBA" id="ARBA00005745"/>
    </source>
</evidence>
<evidence type="ECO:0000256" key="5">
    <source>
        <dbReference type="ARBA" id="ARBA00022989"/>
    </source>
</evidence>
<dbReference type="InterPro" id="IPR018076">
    <property type="entry name" value="T2SS_GspF_dom"/>
</dbReference>
<dbReference type="Gene3D" id="1.20.81.30">
    <property type="entry name" value="Type II secretion system (T2SS), domain F"/>
    <property type="match status" value="2"/>
</dbReference>
<dbReference type="HOGENOM" id="CLU_035032_0_0_7"/>
<name>C5ZYL4_9HELI</name>
<feature type="domain" description="Type II secretion system protein GspF" evidence="8">
    <location>
        <begin position="70"/>
        <end position="185"/>
    </location>
</feature>
<dbReference type="eggNOG" id="COG1459">
    <property type="taxonomic scope" value="Bacteria"/>
</dbReference>
<sequence length="398" mass="45703">MPSFVVKYKKGGKIYEQKFNAPNKKALEETLQKKKVLVLAIDYKASWLDYFFLQKPKIKEISNAFYQLKFGLKANLPLKDLLESIQKYAKNNYLKMQFLKVSNSLHQGKELADCFKDAGFSDFICAMIGIGQKSGRLVESVEFILLDLQNRQKNHKLLRKILFYPLFMVCVMVLVFLGITLFVLPQFESLFASLDTSLPLASQSLLFMRVLVLNYGILIVGASILGLWLLRKLYCVNKKFQAKISKWLLKIPFLGRVLYFYQTSQFLLCFYWLYKSDLELKMVLDIATKSLSNAYLKERLQEIYPSLMRGALIADSFEGSGVWDSLSMQLLHSAKDQAGFLEALEVVLALHQEELQSKSESLLAMMEPLMVFVLGILVLWLALGIFLPLWELPMQIKG</sequence>
<evidence type="ECO:0000259" key="8">
    <source>
        <dbReference type="Pfam" id="PF00482"/>
    </source>
</evidence>
<feature type="domain" description="Type II secretion system protein GspF" evidence="8">
    <location>
        <begin position="270"/>
        <end position="388"/>
    </location>
</feature>
<dbReference type="RefSeq" id="WP_006656202.1">
    <property type="nucleotide sequence ID" value="NZ_CM000776.2"/>
</dbReference>
<dbReference type="EMBL" id="CM000776">
    <property type="protein sequence ID" value="EES90232.1"/>
    <property type="molecule type" value="Genomic_DNA"/>
</dbReference>
<evidence type="ECO:0000256" key="7">
    <source>
        <dbReference type="SAM" id="Phobius"/>
    </source>
</evidence>
<dbReference type="InterPro" id="IPR042094">
    <property type="entry name" value="T2SS_GspF_sf"/>
</dbReference>
<dbReference type="PANTHER" id="PTHR30012">
    <property type="entry name" value="GENERAL SECRETION PATHWAY PROTEIN"/>
    <property type="match status" value="1"/>
</dbReference>
<evidence type="ECO:0000313" key="9">
    <source>
        <dbReference type="EMBL" id="EES90232.1"/>
    </source>
</evidence>
<keyword evidence="10" id="KW-1185">Reference proteome</keyword>
<evidence type="ECO:0000256" key="6">
    <source>
        <dbReference type="ARBA" id="ARBA00023136"/>
    </source>
</evidence>
<keyword evidence="6 7" id="KW-0472">Membrane</keyword>
<dbReference type="Pfam" id="PF00482">
    <property type="entry name" value="T2SSF"/>
    <property type="match status" value="2"/>
</dbReference>
<gene>
    <name evidence="9" type="primary">pulF</name>
    <name evidence="9" type="ORF">HCAN_1527</name>
</gene>
<comment type="similarity">
    <text evidence="2">Belongs to the GSP F family.</text>
</comment>
<protein>
    <submittedName>
        <fullName evidence="9">Secretion system protein</fullName>
    </submittedName>
</protein>
<evidence type="ECO:0000256" key="4">
    <source>
        <dbReference type="ARBA" id="ARBA00022692"/>
    </source>
</evidence>
<evidence type="ECO:0000256" key="3">
    <source>
        <dbReference type="ARBA" id="ARBA00022475"/>
    </source>
</evidence>
<comment type="subcellular location">
    <subcellularLocation>
        <location evidence="1">Cell membrane</location>
        <topology evidence="1">Multi-pass membrane protein</topology>
    </subcellularLocation>
</comment>
<dbReference type="OrthoDB" id="5317887at2"/>
<keyword evidence="4 7" id="KW-0812">Transmembrane</keyword>
<keyword evidence="5 7" id="KW-1133">Transmembrane helix</keyword>
<dbReference type="PRINTS" id="PR00812">
    <property type="entry name" value="BCTERIALGSPF"/>
</dbReference>